<keyword evidence="1" id="KW-0812">Transmembrane</keyword>
<dbReference type="AlphaFoldDB" id="R4PMK8"/>
<dbReference type="PANTHER" id="PTHR33802:SF1">
    <property type="entry name" value="XK-RELATED PROTEIN"/>
    <property type="match status" value="1"/>
</dbReference>
<gene>
    <name evidence="2" type="ORF">L336_0438</name>
</gene>
<organism evidence="2 3">
    <name type="scientific">Candidatus Saccharimonas aalborgensis</name>
    <dbReference type="NCBI Taxonomy" id="1332188"/>
    <lineage>
        <taxon>Bacteria</taxon>
        <taxon>Candidatus Saccharimonadota</taxon>
        <taxon>Candidatus Saccharimonadia</taxon>
        <taxon>Candidatus Saccharimonadales</taxon>
        <taxon>Candidatus Saccharimonadaceae</taxon>
        <taxon>Candidatus Saccharimonas</taxon>
    </lineage>
</organism>
<keyword evidence="1" id="KW-1133">Transmembrane helix</keyword>
<protein>
    <recommendedName>
        <fullName evidence="4">Lantibiotic ABC transporter permease</fullName>
    </recommendedName>
</protein>
<dbReference type="Gene3D" id="1.20.1260.100">
    <property type="entry name" value="TspO/MBR protein"/>
    <property type="match status" value="1"/>
</dbReference>
<sequence length="267" mass="29306">MIWNKKKRVEKKWSWGLAATFAVTMVLNGLAGSTTVLGGVNTAQVSDSFPNLFAPAGVTFAIWGVIYLLVAGFILYVFGIGRSKKSTLTIDALTDVTKLLTINLALNGMWILAWQYKVLWLSVLLMIALLATLIKIADLLRSQRVSGVEYVQTKLPFSVYFGWITVATVANITTFLVSVNWNGFGIKASTWMVAMLLVAATIGIITALRNRDAAYLTVFVWAFGGILLKHVSPDGFNGRYPGTIITLSIVLPVLITLCLQLVRERRS</sequence>
<evidence type="ECO:0000313" key="3">
    <source>
        <dbReference type="Proteomes" id="UP000013893"/>
    </source>
</evidence>
<feature type="transmembrane region" description="Helical" evidence="1">
    <location>
        <begin position="213"/>
        <end position="231"/>
    </location>
</feature>
<feature type="transmembrane region" description="Helical" evidence="1">
    <location>
        <begin position="189"/>
        <end position="208"/>
    </location>
</feature>
<evidence type="ECO:0000313" key="2">
    <source>
        <dbReference type="EMBL" id="AGL62144.1"/>
    </source>
</evidence>
<dbReference type="STRING" id="1332188.L336_0438"/>
<feature type="transmembrane region" description="Helical" evidence="1">
    <location>
        <begin position="243"/>
        <end position="262"/>
    </location>
</feature>
<dbReference type="PATRIC" id="fig|1332188.3.peg.430"/>
<dbReference type="InterPro" id="IPR038330">
    <property type="entry name" value="TspO/MBR-related_sf"/>
</dbReference>
<proteinExistence type="predicted"/>
<reference evidence="2 3" key="1">
    <citation type="journal article" date="2013" name="Nat. Biotechnol.">
        <title>Genome sequences of rare, uncultured bacteria obtained by differential coverage binning of multiple metagenomes.</title>
        <authorList>
            <person name="Albertsen M."/>
            <person name="Hugenholtz P."/>
            <person name="Skarshewski A."/>
            <person name="Nielsen K.L."/>
            <person name="Tyson G.W."/>
            <person name="Nielsen P.H."/>
        </authorList>
    </citation>
    <scope>NUCLEOTIDE SEQUENCE [LARGE SCALE GENOMIC DNA]</scope>
    <source>
        <strain evidence="2">TM71</strain>
    </source>
</reference>
<dbReference type="KEGG" id="saal:L336_0438"/>
<keyword evidence="3" id="KW-1185">Reference proteome</keyword>
<dbReference type="EMBL" id="CP005957">
    <property type="protein sequence ID" value="AGL62144.1"/>
    <property type="molecule type" value="Genomic_DNA"/>
</dbReference>
<feature type="transmembrane region" description="Helical" evidence="1">
    <location>
        <begin position="157"/>
        <end position="177"/>
    </location>
</feature>
<dbReference type="RefSeq" id="WP_015641594.1">
    <property type="nucleotide sequence ID" value="NC_021219.1"/>
</dbReference>
<name>R4PMK8_9BACT</name>
<dbReference type="PANTHER" id="PTHR33802">
    <property type="entry name" value="SI:CH211-161H7.5-RELATED"/>
    <property type="match status" value="1"/>
</dbReference>
<keyword evidence="1" id="KW-0472">Membrane</keyword>
<feature type="transmembrane region" description="Helical" evidence="1">
    <location>
        <begin position="92"/>
        <end position="112"/>
    </location>
</feature>
<dbReference type="OrthoDB" id="5189031at2"/>
<evidence type="ECO:0000256" key="1">
    <source>
        <dbReference type="SAM" id="Phobius"/>
    </source>
</evidence>
<feature type="transmembrane region" description="Helical" evidence="1">
    <location>
        <begin position="118"/>
        <end position="137"/>
    </location>
</feature>
<dbReference type="Proteomes" id="UP000013893">
    <property type="component" value="Chromosome"/>
</dbReference>
<accession>R4PMK8</accession>
<dbReference type="HOGENOM" id="CLU_067293_1_0_0"/>
<evidence type="ECO:0008006" key="4">
    <source>
        <dbReference type="Google" id="ProtNLM"/>
    </source>
</evidence>
<feature type="transmembrane region" description="Helical" evidence="1">
    <location>
        <begin position="54"/>
        <end position="80"/>
    </location>
</feature>